<evidence type="ECO:0000256" key="2">
    <source>
        <dbReference type="SAM" id="MobiDB-lite"/>
    </source>
</evidence>
<dbReference type="HOGENOM" id="CLU_130312_0_0_0"/>
<dbReference type="PATRIC" id="fig|243230.17.peg.2510"/>
<dbReference type="SUPFAM" id="SSF54768">
    <property type="entry name" value="dsRNA-binding domain-like"/>
    <property type="match status" value="1"/>
</dbReference>
<dbReference type="GO" id="GO:0003723">
    <property type="term" value="F:RNA binding"/>
    <property type="evidence" value="ECO:0007669"/>
    <property type="project" value="UniProtKB-UniRule"/>
</dbReference>
<evidence type="ECO:0000256" key="1">
    <source>
        <dbReference type="PROSITE-ProRule" id="PRU00266"/>
    </source>
</evidence>
<dbReference type="OrthoDB" id="74006at2"/>
<dbReference type="InParanoid" id="Q9RS46"/>
<name>Q9RS46_DEIRA</name>
<feature type="domain" description="DRBM" evidence="3">
    <location>
        <begin position="49"/>
        <end position="95"/>
    </location>
</feature>
<evidence type="ECO:0000259" key="3">
    <source>
        <dbReference type="PROSITE" id="PS50137"/>
    </source>
</evidence>
<proteinExistence type="predicted"/>
<dbReference type="eggNOG" id="COG0571">
    <property type="taxonomic scope" value="Bacteria"/>
</dbReference>
<dbReference type="Gene3D" id="3.30.160.20">
    <property type="match status" value="1"/>
</dbReference>
<organism evidence="4 5">
    <name type="scientific">Deinococcus radiodurans (strain ATCC 13939 / DSM 20539 / JCM 16871 / CCUG 27074 / LMG 4051 / NBRC 15346 / NCIMB 9279 / VKM B-1422 / R1)</name>
    <dbReference type="NCBI Taxonomy" id="243230"/>
    <lineage>
        <taxon>Bacteria</taxon>
        <taxon>Thermotogati</taxon>
        <taxon>Deinococcota</taxon>
        <taxon>Deinococci</taxon>
        <taxon>Deinococcales</taxon>
        <taxon>Deinococcaceae</taxon>
        <taxon>Deinococcus</taxon>
    </lineage>
</organism>
<dbReference type="KEGG" id="dra:DR_2281"/>
<evidence type="ECO:0000313" key="5">
    <source>
        <dbReference type="Proteomes" id="UP000002524"/>
    </source>
</evidence>
<keyword evidence="5" id="KW-1185">Reference proteome</keyword>
<dbReference type="InterPro" id="IPR014720">
    <property type="entry name" value="dsRBD_dom"/>
</dbReference>
<dbReference type="PROSITE" id="PS50137">
    <property type="entry name" value="DS_RBD"/>
    <property type="match status" value="1"/>
</dbReference>
<dbReference type="Proteomes" id="UP000002524">
    <property type="component" value="Chromosome 1"/>
</dbReference>
<sequence>MGAGQKAKAEVLTPPPPPQSRTLYPMNAKGDLIARLVSLGLGTPTFEAEAHGPAHERTFHVKVWSSGQVIATAEGRTKKDAERLAAELALRELDGSDAPPVPAAPATPIAQQSEPWPIYAQVLAEAVEAAMEFAREDATLDEVRRDAGRFYRELLADLGHGPDA</sequence>
<gene>
    <name evidence="4" type="ordered locus">DR_2281</name>
</gene>
<dbReference type="EnsemblBacteria" id="AAF11833">
    <property type="protein sequence ID" value="AAF11833"/>
    <property type="gene ID" value="DR_2281"/>
</dbReference>
<dbReference type="SMART" id="SM00358">
    <property type="entry name" value="DSRM"/>
    <property type="match status" value="1"/>
</dbReference>
<protein>
    <recommendedName>
        <fullName evidence="3">DRBM domain-containing protein</fullName>
    </recommendedName>
</protein>
<evidence type="ECO:0000313" key="4">
    <source>
        <dbReference type="EMBL" id="AAF11833.1"/>
    </source>
</evidence>
<dbReference type="PIR" id="E75293">
    <property type="entry name" value="E75293"/>
</dbReference>
<reference evidence="4 5" key="1">
    <citation type="journal article" date="1999" name="Science">
        <title>Genome sequence of the radioresistant bacterium Deinococcus radiodurans R1.</title>
        <authorList>
            <person name="White O."/>
            <person name="Eisen J.A."/>
            <person name="Heidelberg J.F."/>
            <person name="Hickey E.K."/>
            <person name="Peterson J.D."/>
            <person name="Dodson R.J."/>
            <person name="Haft D.H."/>
            <person name="Gwinn M.L."/>
            <person name="Nelson W.C."/>
            <person name="Richardson D.L."/>
            <person name="Moffat K.S."/>
            <person name="Qin H."/>
            <person name="Jiang L."/>
            <person name="Pamphile W."/>
            <person name="Crosby M."/>
            <person name="Shen M."/>
            <person name="Vamathevan J.J."/>
            <person name="Lam P."/>
            <person name="McDonald L."/>
            <person name="Utterback T."/>
            <person name="Zalewski C."/>
            <person name="Makarova K.S."/>
            <person name="Aravind L."/>
            <person name="Daly M.J."/>
            <person name="Minton K.W."/>
            <person name="Fleischmann R.D."/>
            <person name="Ketchum K.A."/>
            <person name="Nelson K.E."/>
            <person name="Salzberg S."/>
            <person name="Smith H.O."/>
            <person name="Venter J.C."/>
            <person name="Fraser C.M."/>
        </authorList>
    </citation>
    <scope>NUCLEOTIDE SEQUENCE [LARGE SCALE GENOMIC DNA]</scope>
    <source>
        <strain evidence="5">ATCC 13939 / DSM 20539 / JCM 16871 / LMG 4051 / NBRC 15346 / NCIMB 9279 / R1 / VKM B-1422</strain>
    </source>
</reference>
<dbReference type="AlphaFoldDB" id="Q9RS46"/>
<dbReference type="Pfam" id="PF00035">
    <property type="entry name" value="dsrm"/>
    <property type="match status" value="1"/>
</dbReference>
<dbReference type="EMBL" id="AE000513">
    <property type="protein sequence ID" value="AAF11833.1"/>
    <property type="molecule type" value="Genomic_DNA"/>
</dbReference>
<keyword evidence="1" id="KW-0694">RNA-binding</keyword>
<feature type="region of interest" description="Disordered" evidence="2">
    <location>
        <begin position="1"/>
        <end position="21"/>
    </location>
</feature>
<dbReference type="CDD" id="cd10845">
    <property type="entry name" value="DSRM_RNAse_III_family"/>
    <property type="match status" value="1"/>
</dbReference>
<dbReference type="PaxDb" id="243230-DR_2281"/>
<dbReference type="STRING" id="243230.DR_2281"/>
<accession>Q9RS46</accession>